<evidence type="ECO:0000313" key="1">
    <source>
        <dbReference type="EMBL" id="RAH71621.1"/>
    </source>
</evidence>
<name>A0ACD1HDZ9_9EURO</name>
<keyword evidence="2" id="KW-1185">Reference proteome</keyword>
<reference evidence="1" key="1">
    <citation type="submission" date="2018-02" db="EMBL/GenBank/DDBJ databases">
        <title>The genomes of Aspergillus section Nigri reveals drivers in fungal speciation.</title>
        <authorList>
            <consortium name="DOE Joint Genome Institute"/>
            <person name="Vesth T.C."/>
            <person name="Nybo J."/>
            <person name="Theobald S."/>
            <person name="Brandl J."/>
            <person name="Frisvad J.C."/>
            <person name="Nielsen K.F."/>
            <person name="Lyhne E.K."/>
            <person name="Kogle M.E."/>
            <person name="Kuo A."/>
            <person name="Riley R."/>
            <person name="Clum A."/>
            <person name="Nolan M."/>
            <person name="Lipzen A."/>
            <person name="Salamov A."/>
            <person name="Henrissat B."/>
            <person name="Wiebenga A."/>
            <person name="De vries R.P."/>
            <person name="Grigoriev I.V."/>
            <person name="Mortensen U.H."/>
            <person name="Andersen M.R."/>
            <person name="Baker S.E."/>
        </authorList>
    </citation>
    <scope>NUCLEOTIDE SEQUENCE</scope>
    <source>
        <strain evidence="1">CBS 121060</strain>
    </source>
</reference>
<protein>
    <submittedName>
        <fullName evidence="1">Uncharacterized protein</fullName>
    </submittedName>
</protein>
<proteinExistence type="predicted"/>
<dbReference type="Proteomes" id="UP000249661">
    <property type="component" value="Unassembled WGS sequence"/>
</dbReference>
<sequence>MTDRRAAAGLSVHGVSRPLAAPGIAILRSASKECFAPSELHLRGVSAGCHWSPSSWELVVFVFFSLPLALKI</sequence>
<dbReference type="EMBL" id="KZ824948">
    <property type="protein sequence ID" value="RAH71621.1"/>
    <property type="molecule type" value="Genomic_DNA"/>
</dbReference>
<organism evidence="1 2">
    <name type="scientific">Aspergillus aculeatinus CBS 121060</name>
    <dbReference type="NCBI Taxonomy" id="1448322"/>
    <lineage>
        <taxon>Eukaryota</taxon>
        <taxon>Fungi</taxon>
        <taxon>Dikarya</taxon>
        <taxon>Ascomycota</taxon>
        <taxon>Pezizomycotina</taxon>
        <taxon>Eurotiomycetes</taxon>
        <taxon>Eurotiomycetidae</taxon>
        <taxon>Eurotiales</taxon>
        <taxon>Aspergillaceae</taxon>
        <taxon>Aspergillus</taxon>
        <taxon>Aspergillus subgen. Circumdati</taxon>
    </lineage>
</organism>
<evidence type="ECO:0000313" key="2">
    <source>
        <dbReference type="Proteomes" id="UP000249661"/>
    </source>
</evidence>
<accession>A0ACD1HDZ9</accession>
<gene>
    <name evidence="1" type="ORF">BO66DRAFT_390852</name>
</gene>